<feature type="transmembrane region" description="Helical" evidence="2">
    <location>
        <begin position="18"/>
        <end position="36"/>
    </location>
</feature>
<dbReference type="RefSeq" id="WP_085219082.1">
    <property type="nucleotide sequence ID" value="NZ_LT840185.1"/>
</dbReference>
<dbReference type="Pfam" id="PF11739">
    <property type="entry name" value="YdbH-like"/>
    <property type="match status" value="1"/>
</dbReference>
<evidence type="ECO:0000256" key="2">
    <source>
        <dbReference type="SAM" id="Phobius"/>
    </source>
</evidence>
<evidence type="ECO:0000313" key="3">
    <source>
        <dbReference type="EMBL" id="SMF77015.1"/>
    </source>
</evidence>
<keyword evidence="2" id="KW-0472">Membrane</keyword>
<dbReference type="Proteomes" id="UP000192934">
    <property type="component" value="Chromosome I"/>
</dbReference>
<feature type="region of interest" description="Disordered" evidence="1">
    <location>
        <begin position="1036"/>
        <end position="1059"/>
    </location>
</feature>
<dbReference type="EMBL" id="LT840185">
    <property type="protein sequence ID" value="SMF77015.1"/>
    <property type="molecule type" value="Genomic_DNA"/>
</dbReference>
<keyword evidence="2" id="KW-1133">Transmembrane helix</keyword>
<reference evidence="4" key="1">
    <citation type="submission" date="2017-04" db="EMBL/GenBank/DDBJ databases">
        <authorList>
            <person name="Varghese N."/>
            <person name="Submissions S."/>
        </authorList>
    </citation>
    <scope>NUCLEOTIDE SEQUENCE [LARGE SCALE GENOMIC DNA]</scope>
    <source>
        <strain evidence="4">Dd16</strain>
    </source>
</reference>
<dbReference type="InterPro" id="IPR021730">
    <property type="entry name" value="YdbH"/>
</dbReference>
<evidence type="ECO:0000313" key="4">
    <source>
        <dbReference type="Proteomes" id="UP000192934"/>
    </source>
</evidence>
<sequence length="1059" mass="111010">MEPEDIAPRRRWRPTWRFVLLGILLVGLLALAILWAQRKPLAQGLINDELQKRGVNARYQIADLGLRRQRLVDVVIGDPADPDLVAKAIDVDLSLGFDGSTKVEFLRIRGARLKGRVVGGELRLGEIDKLLPPPSGKPFTLPDIDVDIDDSSLRLETPAGRVGLAIRGRGNLADGFDGRVVAKAPRMALGDCRLERGVARVALSVRERRPGIEGPVGAGGLQCAGRGVALEAPEAIVDARLSEALDRWRGNARLALPSGRIGDRAFARLTGTVGFDGSANAMRGTMDLAAEQARMPKLQSGALRLAGGYRWTERGGVAASGDAAADGLRFAPSLLAPATAPLESLDGSPVGPIGAALADAVRRAGRSANVRGRFQLVSDAGGGALRIRRMTADTASGARLALSGGTGATYYFGLGRARLDGTVTLAGGDFPDTRIALSQPVAGAPIRGTATVAPMAAGATRLALAPVRFGPGAGGATRIETAARISGPLADGRVENLQFPISGRIGPRGRYAFGETCIAARFDSLRISGLVLGRSTLPVCPSGPAIAYADARGRLAGGARIPGARIAGRLGGSPLNVTTREVRVALAKPGFAADQVAIRLGPEGAVHRLDLARIAGDFTSAGIAGTFAGADGKLANVPLLVSGGEGRWTLRGGRLALEGGLTVSDDYADPRFRPLNSKDFKLTLADNRIDATASLNHPASGTFVTRATIRHDLGSGRGDAVLDVPGIRFTPNGFQPDALTRLTTGVVALVDGEARGQGRIAWSPEGVTSTGSFTTDNTNLAAAFGPVEGLATTVNFTDLLALESAPGQEARVKLIRSGIDVYDGVIRYQLLRDLKVRVEGGRWPFAGGELLLDETLLDFAQPTDKNLVFRVAGMDAAALIENFEFENISATGTFDGVIPMVFGERGGRIVGGHLVARPAGGTLSYIGELTDKDLGAYGKLAFDALKSLSYDKLIIDLDGSLDGEFLTRIELDGIARDSALAPINAGGIQGIIARRALGQLAKIPFEFNITVRGPFRTLMATARSLEDPSLLIQSALPPELREPSAFESPVQPEESEPMP</sequence>
<accession>A0A1X7H0Y1</accession>
<organism evidence="3 4">
    <name type="scientific">Allosphingosinicella indica</name>
    <dbReference type="NCBI Taxonomy" id="941907"/>
    <lineage>
        <taxon>Bacteria</taxon>
        <taxon>Pseudomonadati</taxon>
        <taxon>Pseudomonadota</taxon>
        <taxon>Alphaproteobacteria</taxon>
        <taxon>Sphingomonadales</taxon>
        <taxon>Sphingomonadaceae</taxon>
        <taxon>Allosphingosinicella</taxon>
    </lineage>
</organism>
<name>A0A1X7H0Y1_9SPHN</name>
<gene>
    <name evidence="3" type="ORF">SAMN06295910_2525</name>
</gene>
<dbReference type="AlphaFoldDB" id="A0A1X7H0Y1"/>
<keyword evidence="2" id="KW-0812">Transmembrane</keyword>
<dbReference type="STRING" id="941907.SAMN06295910_2525"/>
<evidence type="ECO:0000256" key="1">
    <source>
        <dbReference type="SAM" id="MobiDB-lite"/>
    </source>
</evidence>
<keyword evidence="4" id="KW-1185">Reference proteome</keyword>
<proteinExistence type="predicted"/>
<protein>
    <submittedName>
        <fullName evidence="3">Dicarboxylate transport</fullName>
    </submittedName>
</protein>